<proteinExistence type="predicted"/>
<evidence type="ECO:0000313" key="2">
    <source>
        <dbReference type="Proteomes" id="UP000298484"/>
    </source>
</evidence>
<protein>
    <submittedName>
        <fullName evidence="1">Uncharacterized protein</fullName>
    </submittedName>
</protein>
<dbReference type="EMBL" id="SRHY01000038">
    <property type="protein sequence ID" value="TFJ91827.1"/>
    <property type="molecule type" value="Genomic_DNA"/>
</dbReference>
<gene>
    <name evidence="1" type="ORF">E4U82_15750</name>
</gene>
<accession>A0A4Y9A9K1</accession>
<comment type="caution">
    <text evidence="1">The sequence shown here is derived from an EMBL/GenBank/DDBJ whole genome shotgun (WGS) entry which is preliminary data.</text>
</comment>
<reference evidence="1 2" key="1">
    <citation type="submission" date="2019-03" db="EMBL/GenBank/DDBJ databases">
        <title>Genome sequence of Lentibacillus salicampi ATCC BAA-719.</title>
        <authorList>
            <person name="Maclea K.S."/>
            <person name="Simoes Junior M."/>
        </authorList>
    </citation>
    <scope>NUCLEOTIDE SEQUENCE [LARGE SCALE GENOMIC DNA]</scope>
    <source>
        <strain evidence="1 2">ATCC BAA-719</strain>
    </source>
</reference>
<name>A0A4Y9A9K1_9BACI</name>
<organism evidence="1 2">
    <name type="scientific">Lentibacillus salicampi</name>
    <dbReference type="NCBI Taxonomy" id="175306"/>
    <lineage>
        <taxon>Bacteria</taxon>
        <taxon>Bacillati</taxon>
        <taxon>Bacillota</taxon>
        <taxon>Bacilli</taxon>
        <taxon>Bacillales</taxon>
        <taxon>Bacillaceae</taxon>
        <taxon>Lentibacillus</taxon>
    </lineage>
</organism>
<dbReference type="RefSeq" id="WP_135111136.1">
    <property type="nucleotide sequence ID" value="NZ_SRHY01000038.1"/>
</dbReference>
<dbReference type="AlphaFoldDB" id="A0A4Y9A9K1"/>
<sequence length="90" mass="10300">MGVIEERAKQFEEQHIEITSGNADTKFTAKSKAEKEYNDFIRAMNRINEITGKQSVNVEAAKQKLEKATVGQYVKLIQQMNGVLRKLEQK</sequence>
<evidence type="ECO:0000313" key="1">
    <source>
        <dbReference type="EMBL" id="TFJ91827.1"/>
    </source>
</evidence>
<dbReference type="Proteomes" id="UP000298484">
    <property type="component" value="Unassembled WGS sequence"/>
</dbReference>
<keyword evidence="2" id="KW-1185">Reference proteome</keyword>